<comment type="caution">
    <text evidence="1">The sequence shown here is derived from an EMBL/GenBank/DDBJ whole genome shotgun (WGS) entry which is preliminary data.</text>
</comment>
<evidence type="ECO:0000313" key="1">
    <source>
        <dbReference type="EMBL" id="TRM55615.1"/>
    </source>
</evidence>
<proteinExistence type="predicted"/>
<sequence>MLYYGIGNWLGDLLCRPEIEDAIDGSRRHGRPSPAPNAYMRDTWESPAVRDLLDPLTGKPFIDFDDDELHIIVRLSEDGFHPFGKRPGGKSISVGAVFMVCMNLPAALRERKDNVCNLATIP</sequence>
<gene>
    <name evidence="1" type="ORF">BD626DRAFT_416024</name>
</gene>
<feature type="non-terminal residue" evidence="1">
    <location>
        <position position="122"/>
    </location>
</feature>
<name>A0A550BSU5_9AGAR</name>
<organism evidence="1 2">
    <name type="scientific">Schizophyllum amplum</name>
    <dbReference type="NCBI Taxonomy" id="97359"/>
    <lineage>
        <taxon>Eukaryota</taxon>
        <taxon>Fungi</taxon>
        <taxon>Dikarya</taxon>
        <taxon>Basidiomycota</taxon>
        <taxon>Agaricomycotina</taxon>
        <taxon>Agaricomycetes</taxon>
        <taxon>Agaricomycetidae</taxon>
        <taxon>Agaricales</taxon>
        <taxon>Schizophyllaceae</taxon>
        <taxon>Schizophyllum</taxon>
    </lineage>
</organism>
<dbReference type="Proteomes" id="UP000320762">
    <property type="component" value="Unassembled WGS sequence"/>
</dbReference>
<protein>
    <submittedName>
        <fullName evidence="1">Uncharacterized protein</fullName>
    </submittedName>
</protein>
<reference evidence="1 2" key="1">
    <citation type="journal article" date="2019" name="New Phytol.">
        <title>Comparative genomics reveals unique wood-decay strategies and fruiting body development in the Schizophyllaceae.</title>
        <authorList>
            <person name="Almasi E."/>
            <person name="Sahu N."/>
            <person name="Krizsan K."/>
            <person name="Balint B."/>
            <person name="Kovacs G.M."/>
            <person name="Kiss B."/>
            <person name="Cseklye J."/>
            <person name="Drula E."/>
            <person name="Henrissat B."/>
            <person name="Nagy I."/>
            <person name="Chovatia M."/>
            <person name="Adam C."/>
            <person name="LaButti K."/>
            <person name="Lipzen A."/>
            <person name="Riley R."/>
            <person name="Grigoriev I.V."/>
            <person name="Nagy L.G."/>
        </authorList>
    </citation>
    <scope>NUCLEOTIDE SEQUENCE [LARGE SCALE GENOMIC DNA]</scope>
    <source>
        <strain evidence="1 2">NL-1724</strain>
    </source>
</reference>
<evidence type="ECO:0000313" key="2">
    <source>
        <dbReference type="Proteomes" id="UP000320762"/>
    </source>
</evidence>
<keyword evidence="2" id="KW-1185">Reference proteome</keyword>
<dbReference type="EMBL" id="VDMD01000107">
    <property type="protein sequence ID" value="TRM55615.1"/>
    <property type="molecule type" value="Genomic_DNA"/>
</dbReference>
<dbReference type="AlphaFoldDB" id="A0A550BSU5"/>
<dbReference type="OrthoDB" id="3253623at2759"/>
<accession>A0A550BSU5</accession>
<dbReference type="STRING" id="97359.A0A550BSU5"/>